<evidence type="ECO:0000313" key="2">
    <source>
        <dbReference type="Proteomes" id="UP001342631"/>
    </source>
</evidence>
<dbReference type="InterPro" id="IPR013324">
    <property type="entry name" value="RNA_pol_sigma_r3/r4-like"/>
</dbReference>
<comment type="caution">
    <text evidence="1">The sequence shown here is derived from an EMBL/GenBank/DDBJ whole genome shotgun (WGS) entry which is preliminary data.</text>
</comment>
<name>A0ABQ6QXY7_9BACT</name>
<dbReference type="RefSeq" id="WP_338279767.1">
    <property type="nucleotide sequence ID" value="NZ_BTTX01000005.1"/>
</dbReference>
<organism evidence="1 2">
    <name type="scientific">Corallococcus caeni</name>
    <dbReference type="NCBI Taxonomy" id="3082388"/>
    <lineage>
        <taxon>Bacteria</taxon>
        <taxon>Pseudomonadati</taxon>
        <taxon>Myxococcota</taxon>
        <taxon>Myxococcia</taxon>
        <taxon>Myxococcales</taxon>
        <taxon>Cystobacterineae</taxon>
        <taxon>Myxococcaceae</taxon>
        <taxon>Corallococcus</taxon>
    </lineage>
</organism>
<dbReference type="NCBIfam" id="TIGR02937">
    <property type="entry name" value="sigma70-ECF"/>
    <property type="match status" value="1"/>
</dbReference>
<dbReference type="NCBIfam" id="TIGR03001">
    <property type="entry name" value="Sig-70_gmx1"/>
    <property type="match status" value="1"/>
</dbReference>
<sequence>MALRMSQVPALAATFLSHTKTRFVPPSPEDLAALDALLSRAWEDAQARWPGVALPAASFVTHVAERLPPASPTTPIAPLVSGLSLAELYLACACLQGHSAAHEALERHYLARLPERLRGLRQPDAMIDEVRQRVGVKLLVANAGHAPAIADYSGRGGLLSWVVVIAGRIANKLRGQEKPSTEDDAEELFKALPAQGLDPELDVMKRRHHAAFRQAVREAASTLSAEDRHLLRLHFADRLSTYEMAPLFRVNQSTISRWLKRVQQQVYAETRRRLQEQLGLSTEDFQSFIAFVDSQLDLTLSQLLDEKREPPSEG</sequence>
<dbReference type="InterPro" id="IPR014284">
    <property type="entry name" value="RNA_pol_sigma-70_dom"/>
</dbReference>
<proteinExistence type="predicted"/>
<evidence type="ECO:0000313" key="1">
    <source>
        <dbReference type="EMBL" id="GMU08905.1"/>
    </source>
</evidence>
<dbReference type="InterPro" id="IPR036388">
    <property type="entry name" value="WH-like_DNA-bd_sf"/>
</dbReference>
<keyword evidence="2" id="KW-1185">Reference proteome</keyword>
<evidence type="ECO:0008006" key="3">
    <source>
        <dbReference type="Google" id="ProtNLM"/>
    </source>
</evidence>
<reference evidence="1 2" key="1">
    <citation type="journal article" date="2024" name="Arch. Microbiol.">
        <title>Corallococcus caeni sp. nov., a novel myxobacterium isolated from activated sludge.</title>
        <authorList>
            <person name="Tomita S."/>
            <person name="Nakai R."/>
            <person name="Kuroda K."/>
            <person name="Kurashita H."/>
            <person name="Hatamoto M."/>
            <person name="Yamaguchi T."/>
            <person name="Narihiro T."/>
        </authorList>
    </citation>
    <scope>NUCLEOTIDE SEQUENCE [LARGE SCALE GENOMIC DNA]</scope>
    <source>
        <strain evidence="1 2">NO1</strain>
    </source>
</reference>
<gene>
    <name evidence="1" type="ORF">ASNO1_51580</name>
</gene>
<dbReference type="Gene3D" id="1.10.10.10">
    <property type="entry name" value="Winged helix-like DNA-binding domain superfamily/Winged helix DNA-binding domain"/>
    <property type="match status" value="1"/>
</dbReference>
<accession>A0ABQ6QXY7</accession>
<dbReference type="InterPro" id="IPR011745">
    <property type="entry name" value="RNA_pol_sigma70_MYXXA"/>
</dbReference>
<dbReference type="Proteomes" id="UP001342631">
    <property type="component" value="Unassembled WGS sequence"/>
</dbReference>
<dbReference type="EMBL" id="BTTX01000005">
    <property type="protein sequence ID" value="GMU08905.1"/>
    <property type="molecule type" value="Genomic_DNA"/>
</dbReference>
<protein>
    <recommendedName>
        <fullName evidence="3">Sigma-70 family RNA polymerase sigma factor</fullName>
    </recommendedName>
</protein>
<dbReference type="SUPFAM" id="SSF88659">
    <property type="entry name" value="Sigma3 and sigma4 domains of RNA polymerase sigma factors"/>
    <property type="match status" value="1"/>
</dbReference>